<keyword evidence="1" id="KW-0472">Membrane</keyword>
<feature type="transmembrane region" description="Helical" evidence="1">
    <location>
        <begin position="56"/>
        <end position="78"/>
    </location>
</feature>
<feature type="transmembrane region" description="Helical" evidence="1">
    <location>
        <begin position="90"/>
        <end position="107"/>
    </location>
</feature>
<protein>
    <recommendedName>
        <fullName evidence="4">Vitamin K-dependent gamma-carboxylase</fullName>
    </recommendedName>
</protein>
<feature type="transmembrane region" description="Helical" evidence="1">
    <location>
        <begin position="12"/>
        <end position="32"/>
    </location>
</feature>
<organism evidence="2 3">
    <name type="scientific">Gimesia maris</name>
    <dbReference type="NCBI Taxonomy" id="122"/>
    <lineage>
        <taxon>Bacteria</taxon>
        <taxon>Pseudomonadati</taxon>
        <taxon>Planctomycetota</taxon>
        <taxon>Planctomycetia</taxon>
        <taxon>Planctomycetales</taxon>
        <taxon>Planctomycetaceae</taxon>
        <taxon>Gimesia</taxon>
    </lineage>
</organism>
<keyword evidence="1" id="KW-0812">Transmembrane</keyword>
<accession>A0A3D3RBZ3</accession>
<evidence type="ECO:0008006" key="4">
    <source>
        <dbReference type="Google" id="ProtNLM"/>
    </source>
</evidence>
<reference evidence="2 3" key="1">
    <citation type="journal article" date="2018" name="Nat. Biotechnol.">
        <title>A standardized bacterial taxonomy based on genome phylogeny substantially revises the tree of life.</title>
        <authorList>
            <person name="Parks D.H."/>
            <person name="Chuvochina M."/>
            <person name="Waite D.W."/>
            <person name="Rinke C."/>
            <person name="Skarshewski A."/>
            <person name="Chaumeil P.A."/>
            <person name="Hugenholtz P."/>
        </authorList>
    </citation>
    <scope>NUCLEOTIDE SEQUENCE [LARGE SCALE GENOMIC DNA]</scope>
    <source>
        <strain evidence="2">UBA9375</strain>
    </source>
</reference>
<feature type="transmembrane region" description="Helical" evidence="1">
    <location>
        <begin position="187"/>
        <end position="207"/>
    </location>
</feature>
<name>A0A3D3RBZ3_9PLAN</name>
<evidence type="ECO:0000313" key="3">
    <source>
        <dbReference type="Proteomes" id="UP000263642"/>
    </source>
</evidence>
<gene>
    <name evidence="2" type="ORF">DIT97_26455</name>
</gene>
<keyword evidence="1" id="KW-1133">Transmembrane helix</keyword>
<dbReference type="EMBL" id="DQAY01000157">
    <property type="protein sequence ID" value="HCO26384.1"/>
    <property type="molecule type" value="Genomic_DNA"/>
</dbReference>
<sequence length="445" mass="50723">MFREPLKLQLRILKITMALFALVLLSLTWKLWTPQTLFPQVPLFSRVSELPPAVDWLSFAIMVLTLISLFVLSAASLLKKKSEDESAPRFQMLCGCLFLLSFLLEVVFDQHRLQPWAYQFALGLLILTVLKPPRAIPLFRLFVLSIYFYSALSKCDASFVQTLGRQLAEGLFSAVGISTTYWSPQTLSWIAASFPIGEFLIAFGLFFRRTRQVALWAAVGMHLTLMLAIGPLGLNHYKGVLIWNVYFIFQDLILFHTWFQNQTSVEPVGRQAQEQLSPPTYSGLERAVQTLIWFALLAPLLEPTGYIDHWPSWGLYASHHDRVVLLIDEESKWDLPPDLQPFVDSPRPLSRWCRVRVERWSLAELGAPLYPQARFQLGVAIAVGKAVKQDSPGDASQPRIRLLYESAADRWSGERKIKEYNGLSQIEALPQEFLLNATPRPFPMK</sequence>
<evidence type="ECO:0000313" key="2">
    <source>
        <dbReference type="EMBL" id="HCO26384.1"/>
    </source>
</evidence>
<dbReference type="AlphaFoldDB" id="A0A3D3RBZ3"/>
<dbReference type="Proteomes" id="UP000263642">
    <property type="component" value="Unassembled WGS sequence"/>
</dbReference>
<comment type="caution">
    <text evidence="2">The sequence shown here is derived from an EMBL/GenBank/DDBJ whole genome shotgun (WGS) entry which is preliminary data.</text>
</comment>
<proteinExistence type="predicted"/>
<evidence type="ECO:0000256" key="1">
    <source>
        <dbReference type="SAM" id="Phobius"/>
    </source>
</evidence>
<feature type="transmembrane region" description="Helical" evidence="1">
    <location>
        <begin position="214"/>
        <end position="234"/>
    </location>
</feature>